<reference evidence="9 10" key="1">
    <citation type="submission" date="2018-10" db="EMBL/GenBank/DDBJ databases">
        <title>Draft genome sequence of Weissella viridescens UCO-SMC3.</title>
        <authorList>
            <person name="Garcia-Cancino A."/>
            <person name="Espinoza-Monje M."/>
            <person name="Albarracin L."/>
            <person name="Garcia-Castillo V."/>
            <person name="Campos-Martin J."/>
            <person name="Nakano Y."/>
            <person name="Guitierrez-Zamorano C."/>
            <person name="Ikeda-Ohtsubo W."/>
            <person name="Morita H."/>
            <person name="Kitazawa H."/>
            <person name="Villena J."/>
        </authorList>
    </citation>
    <scope>NUCLEOTIDE SEQUENCE [LARGE SCALE GENOMIC DNA]</scope>
    <source>
        <strain evidence="9 10">UCO-SMC3</strain>
    </source>
</reference>
<dbReference type="PROSITE" id="PS50850">
    <property type="entry name" value="MFS"/>
    <property type="match status" value="1"/>
</dbReference>
<evidence type="ECO:0000256" key="6">
    <source>
        <dbReference type="ARBA" id="ARBA00023136"/>
    </source>
</evidence>
<evidence type="ECO:0000256" key="1">
    <source>
        <dbReference type="ARBA" id="ARBA00004651"/>
    </source>
</evidence>
<dbReference type="CDD" id="cd06173">
    <property type="entry name" value="MFS_MefA_like"/>
    <property type="match status" value="1"/>
</dbReference>
<proteinExistence type="predicted"/>
<dbReference type="Proteomes" id="UP000275836">
    <property type="component" value="Unassembled WGS sequence"/>
</dbReference>
<dbReference type="GO" id="GO:0022857">
    <property type="term" value="F:transmembrane transporter activity"/>
    <property type="evidence" value="ECO:0007669"/>
    <property type="project" value="InterPro"/>
</dbReference>
<evidence type="ECO:0000256" key="2">
    <source>
        <dbReference type="ARBA" id="ARBA00022448"/>
    </source>
</evidence>
<dbReference type="EMBL" id="RHGY01000001">
    <property type="protein sequence ID" value="RRG18430.1"/>
    <property type="molecule type" value="Genomic_DNA"/>
</dbReference>
<comment type="subcellular location">
    <subcellularLocation>
        <location evidence="1">Cell membrane</location>
        <topology evidence="1">Multi-pass membrane protein</topology>
    </subcellularLocation>
</comment>
<gene>
    <name evidence="9" type="ORF">D3P96_00125</name>
</gene>
<evidence type="ECO:0000256" key="3">
    <source>
        <dbReference type="ARBA" id="ARBA00022475"/>
    </source>
</evidence>
<feature type="transmembrane region" description="Helical" evidence="7">
    <location>
        <begin position="373"/>
        <end position="394"/>
    </location>
</feature>
<keyword evidence="2" id="KW-0813">Transport</keyword>
<evidence type="ECO:0000313" key="9">
    <source>
        <dbReference type="EMBL" id="RRG18430.1"/>
    </source>
</evidence>
<feature type="transmembrane region" description="Helical" evidence="7">
    <location>
        <begin position="99"/>
        <end position="120"/>
    </location>
</feature>
<evidence type="ECO:0000256" key="7">
    <source>
        <dbReference type="SAM" id="Phobius"/>
    </source>
</evidence>
<dbReference type="SUPFAM" id="SSF103473">
    <property type="entry name" value="MFS general substrate transporter"/>
    <property type="match status" value="1"/>
</dbReference>
<dbReference type="InterPro" id="IPR020846">
    <property type="entry name" value="MFS_dom"/>
</dbReference>
<feature type="transmembrane region" description="Helical" evidence="7">
    <location>
        <begin position="168"/>
        <end position="185"/>
    </location>
</feature>
<evidence type="ECO:0000313" key="10">
    <source>
        <dbReference type="Proteomes" id="UP000275836"/>
    </source>
</evidence>
<dbReference type="OrthoDB" id="2287060at2"/>
<evidence type="ECO:0000256" key="4">
    <source>
        <dbReference type="ARBA" id="ARBA00022692"/>
    </source>
</evidence>
<organism evidence="9 10">
    <name type="scientific">Weissella viridescens</name>
    <name type="common">Lactobacillus viridescens</name>
    <dbReference type="NCBI Taxonomy" id="1629"/>
    <lineage>
        <taxon>Bacteria</taxon>
        <taxon>Bacillati</taxon>
        <taxon>Bacillota</taxon>
        <taxon>Bacilli</taxon>
        <taxon>Lactobacillales</taxon>
        <taxon>Lactobacillaceae</taxon>
        <taxon>Weissella</taxon>
    </lineage>
</organism>
<evidence type="ECO:0000256" key="5">
    <source>
        <dbReference type="ARBA" id="ARBA00022989"/>
    </source>
</evidence>
<comment type="caution">
    <text evidence="9">The sequence shown here is derived from an EMBL/GenBank/DDBJ whole genome shotgun (WGS) entry which is preliminary data.</text>
</comment>
<dbReference type="GO" id="GO:0005886">
    <property type="term" value="C:plasma membrane"/>
    <property type="evidence" value="ECO:0007669"/>
    <property type="project" value="UniProtKB-SubCell"/>
</dbReference>
<keyword evidence="6 7" id="KW-0472">Membrane</keyword>
<protein>
    <submittedName>
        <fullName evidence="9">MFS transporter</fullName>
    </submittedName>
</protein>
<dbReference type="PANTHER" id="PTHR23513">
    <property type="entry name" value="INTEGRAL MEMBRANE EFFLUX PROTEIN-RELATED"/>
    <property type="match status" value="1"/>
</dbReference>
<feature type="domain" description="Major facilitator superfamily (MFS) profile" evidence="8">
    <location>
        <begin position="221"/>
        <end position="403"/>
    </location>
</feature>
<feature type="transmembrane region" description="Helical" evidence="7">
    <location>
        <begin position="221"/>
        <end position="242"/>
    </location>
</feature>
<feature type="transmembrane region" description="Helical" evidence="7">
    <location>
        <begin position="312"/>
        <end position="333"/>
    </location>
</feature>
<dbReference type="PANTHER" id="PTHR23513:SF6">
    <property type="entry name" value="MAJOR FACILITATOR SUPERFAMILY ASSOCIATED DOMAIN-CONTAINING PROTEIN"/>
    <property type="match status" value="1"/>
</dbReference>
<dbReference type="InterPro" id="IPR010290">
    <property type="entry name" value="TM_effector"/>
</dbReference>
<feature type="transmembrane region" description="Helical" evidence="7">
    <location>
        <begin position="72"/>
        <end position="93"/>
    </location>
</feature>
<dbReference type="Pfam" id="PF05977">
    <property type="entry name" value="MFS_3"/>
    <property type="match status" value="1"/>
</dbReference>
<sequence length="403" mass="44911">MLTTYKNFKDVFIGRLISNCGDSIYLLVISWYILEVTHSTVLVGVFNALIFLPNMFSFLFGQFIDRANKKKLLIYLELIQLSAVLFIIIGMYLHHHFEIVSLIIIFLGVFIAATAATNTYTVQDALIPSLVEKKDLPRTGIYMSFAYNGTDYAFTSISGILLSIMSSMSLMFVDVLTFIASIFFFSKIDDNVIKPTVTDKNNALVKPDIFSGFKVIFHNNALLAFTLSMSFSNFLFGGFNVYTLIIGRNFGGSAFYGILLGATSIGTLIGSTLFASLILKYIPVGKILWSSALIFGVTLIPVIFISNKYVFLLLWIFSFVFLGINQVVQTPILQAKIPHEQLGKVLSAKSTISISTLSIGSLAFGFFAKYVGWQAFMFMFGLGYIFIAVVFFSVKELRSFKIS</sequence>
<accession>A0A3P2RI62</accession>
<keyword evidence="4 7" id="KW-0812">Transmembrane</keyword>
<name>A0A3P2RI62_WEIVI</name>
<keyword evidence="5 7" id="KW-1133">Transmembrane helix</keyword>
<feature type="transmembrane region" description="Helical" evidence="7">
    <location>
        <begin position="287"/>
        <end position="306"/>
    </location>
</feature>
<keyword evidence="3" id="KW-1003">Cell membrane</keyword>
<feature type="transmembrane region" description="Helical" evidence="7">
    <location>
        <begin position="254"/>
        <end position="275"/>
    </location>
</feature>
<dbReference type="Gene3D" id="1.20.1250.20">
    <property type="entry name" value="MFS general substrate transporter like domains"/>
    <property type="match status" value="1"/>
</dbReference>
<evidence type="ECO:0000259" key="8">
    <source>
        <dbReference type="PROSITE" id="PS50850"/>
    </source>
</evidence>
<dbReference type="RefSeq" id="WP_124942411.1">
    <property type="nucleotide sequence ID" value="NZ_RHGY01000001.1"/>
</dbReference>
<dbReference type="AlphaFoldDB" id="A0A3P2RI62"/>
<feature type="transmembrane region" description="Helical" evidence="7">
    <location>
        <begin position="12"/>
        <end position="34"/>
    </location>
</feature>
<feature type="transmembrane region" description="Helical" evidence="7">
    <location>
        <begin position="40"/>
        <end position="60"/>
    </location>
</feature>
<dbReference type="InterPro" id="IPR036259">
    <property type="entry name" value="MFS_trans_sf"/>
</dbReference>